<dbReference type="EMBL" id="JAPFFI010000020">
    <property type="protein sequence ID" value="KAJ6340574.1"/>
    <property type="molecule type" value="Genomic_DNA"/>
</dbReference>
<organism evidence="1 2">
    <name type="scientific">Salix suchowensis</name>
    <dbReference type="NCBI Taxonomy" id="1278906"/>
    <lineage>
        <taxon>Eukaryota</taxon>
        <taxon>Viridiplantae</taxon>
        <taxon>Streptophyta</taxon>
        <taxon>Embryophyta</taxon>
        <taxon>Tracheophyta</taxon>
        <taxon>Spermatophyta</taxon>
        <taxon>Magnoliopsida</taxon>
        <taxon>eudicotyledons</taxon>
        <taxon>Gunneridae</taxon>
        <taxon>Pentapetalae</taxon>
        <taxon>rosids</taxon>
        <taxon>fabids</taxon>
        <taxon>Malpighiales</taxon>
        <taxon>Salicaceae</taxon>
        <taxon>Saliceae</taxon>
        <taxon>Salix</taxon>
    </lineage>
</organism>
<sequence length="92" mass="10554">MEDFSETRDLLVTKTWEQNLLAPETTGLAVRAWEKIQTGAEETVKKPNTDPSFKTLLGCWELLLKLGELFSYLFTPKQWICLVCVKKPYCGI</sequence>
<feature type="non-terminal residue" evidence="1">
    <location>
        <position position="92"/>
    </location>
</feature>
<evidence type="ECO:0000313" key="2">
    <source>
        <dbReference type="Proteomes" id="UP001141253"/>
    </source>
</evidence>
<reference evidence="1" key="2">
    <citation type="journal article" date="2023" name="Int. J. Mol. Sci.">
        <title>De Novo Assembly and Annotation of 11 Diverse Shrub Willow (Salix) Genomes Reveals Novel Gene Organization in Sex-Linked Regions.</title>
        <authorList>
            <person name="Hyden B."/>
            <person name="Feng K."/>
            <person name="Yates T.B."/>
            <person name="Jawdy S."/>
            <person name="Cereghino C."/>
            <person name="Smart L.B."/>
            <person name="Muchero W."/>
        </authorList>
    </citation>
    <scope>NUCLEOTIDE SEQUENCE</scope>
    <source>
        <tissue evidence="1">Shoot tip</tissue>
    </source>
</reference>
<protein>
    <submittedName>
        <fullName evidence="1">Uncharacterized protein</fullName>
    </submittedName>
</protein>
<reference evidence="1" key="1">
    <citation type="submission" date="2022-10" db="EMBL/GenBank/DDBJ databases">
        <authorList>
            <person name="Hyden B.L."/>
            <person name="Feng K."/>
            <person name="Yates T."/>
            <person name="Jawdy S."/>
            <person name="Smart L.B."/>
            <person name="Muchero W."/>
        </authorList>
    </citation>
    <scope>NUCLEOTIDE SEQUENCE</scope>
    <source>
        <tissue evidence="1">Shoot tip</tissue>
    </source>
</reference>
<gene>
    <name evidence="1" type="ORF">OIU77_008355</name>
</gene>
<dbReference type="Proteomes" id="UP001141253">
    <property type="component" value="Chromosome 15W"/>
</dbReference>
<accession>A0ABQ9AJ51</accession>
<comment type="caution">
    <text evidence="1">The sequence shown here is derived from an EMBL/GenBank/DDBJ whole genome shotgun (WGS) entry which is preliminary data.</text>
</comment>
<name>A0ABQ9AJ51_9ROSI</name>
<keyword evidence="2" id="KW-1185">Reference proteome</keyword>
<proteinExistence type="predicted"/>
<evidence type="ECO:0000313" key="1">
    <source>
        <dbReference type="EMBL" id="KAJ6340574.1"/>
    </source>
</evidence>